<sequence>MLLVDVAANRSATLLDSPCTWWTLTSQSLLHISFIALMSCPLACLPSNLQALHDTPNFSVERGTRTKITIESQLELPCVVSDDSTTRCHTIVFSGHCCIDIDFAPPHKWWLPTNLPLLSLHNQMILIERLRHSFLSPSAMIRDVQYRVDIFVDTTTQGDFVSPFPYLPQGNTKHQPPVTI</sequence>
<dbReference type="EMBL" id="JAAIUW010000013">
    <property type="protein sequence ID" value="KAF7802914.1"/>
    <property type="molecule type" value="Genomic_DNA"/>
</dbReference>
<comment type="caution">
    <text evidence="1">The sequence shown here is derived from an EMBL/GenBank/DDBJ whole genome shotgun (WGS) entry which is preliminary data.</text>
</comment>
<protein>
    <submittedName>
        <fullName evidence="1">Putative ribonuclease H protein</fullName>
    </submittedName>
</protein>
<evidence type="ECO:0000313" key="2">
    <source>
        <dbReference type="Proteomes" id="UP000634136"/>
    </source>
</evidence>
<proteinExistence type="predicted"/>
<organism evidence="1 2">
    <name type="scientific">Senna tora</name>
    <dbReference type="NCBI Taxonomy" id="362788"/>
    <lineage>
        <taxon>Eukaryota</taxon>
        <taxon>Viridiplantae</taxon>
        <taxon>Streptophyta</taxon>
        <taxon>Embryophyta</taxon>
        <taxon>Tracheophyta</taxon>
        <taxon>Spermatophyta</taxon>
        <taxon>Magnoliopsida</taxon>
        <taxon>eudicotyledons</taxon>
        <taxon>Gunneridae</taxon>
        <taxon>Pentapetalae</taxon>
        <taxon>rosids</taxon>
        <taxon>fabids</taxon>
        <taxon>Fabales</taxon>
        <taxon>Fabaceae</taxon>
        <taxon>Caesalpinioideae</taxon>
        <taxon>Cassia clade</taxon>
        <taxon>Senna</taxon>
    </lineage>
</organism>
<dbReference type="AlphaFoldDB" id="A0A834SG44"/>
<gene>
    <name evidence="1" type="ORF">G2W53_042025</name>
</gene>
<name>A0A834SG44_9FABA</name>
<dbReference type="Proteomes" id="UP000634136">
    <property type="component" value="Unassembled WGS sequence"/>
</dbReference>
<accession>A0A834SG44</accession>
<evidence type="ECO:0000313" key="1">
    <source>
        <dbReference type="EMBL" id="KAF7802914.1"/>
    </source>
</evidence>
<keyword evidence="2" id="KW-1185">Reference proteome</keyword>
<reference evidence="1" key="1">
    <citation type="submission" date="2020-09" db="EMBL/GenBank/DDBJ databases">
        <title>Genome-Enabled Discovery of Anthraquinone Biosynthesis in Senna tora.</title>
        <authorList>
            <person name="Kang S.-H."/>
            <person name="Pandey R.P."/>
            <person name="Lee C.-M."/>
            <person name="Sim J.-S."/>
            <person name="Jeong J.-T."/>
            <person name="Choi B.-S."/>
            <person name="Jung M."/>
            <person name="Ginzburg D."/>
            <person name="Zhao K."/>
            <person name="Won S.Y."/>
            <person name="Oh T.-J."/>
            <person name="Yu Y."/>
            <person name="Kim N.-H."/>
            <person name="Lee O.R."/>
            <person name="Lee T.-H."/>
            <person name="Bashyal P."/>
            <person name="Kim T.-S."/>
            <person name="Lee W.-H."/>
            <person name="Kawkins C."/>
            <person name="Kim C.-K."/>
            <person name="Kim J.S."/>
            <person name="Ahn B.O."/>
            <person name="Rhee S.Y."/>
            <person name="Sohng J.K."/>
        </authorList>
    </citation>
    <scope>NUCLEOTIDE SEQUENCE</scope>
    <source>
        <tissue evidence="1">Leaf</tissue>
    </source>
</reference>